<reference evidence="1" key="1">
    <citation type="submission" date="2024-09" db="EMBL/GenBank/DDBJ databases">
        <title>Draft Genome Sequences of Neofusicoccum parvum.</title>
        <authorList>
            <person name="Ashida A."/>
            <person name="Camagna M."/>
            <person name="Tanaka A."/>
            <person name="Takemoto D."/>
        </authorList>
    </citation>
    <scope>NUCLEOTIDE SEQUENCE</scope>
    <source>
        <strain evidence="1">PPO83</strain>
    </source>
</reference>
<name>A0ACB5SFQ2_9PEZI</name>
<evidence type="ECO:0000313" key="2">
    <source>
        <dbReference type="Proteomes" id="UP001165186"/>
    </source>
</evidence>
<dbReference type="EMBL" id="BSXG01000084">
    <property type="protein sequence ID" value="GME38652.1"/>
    <property type="molecule type" value="Genomic_DNA"/>
</dbReference>
<organism evidence="1 2">
    <name type="scientific">Neofusicoccum parvum</name>
    <dbReference type="NCBI Taxonomy" id="310453"/>
    <lineage>
        <taxon>Eukaryota</taxon>
        <taxon>Fungi</taxon>
        <taxon>Dikarya</taxon>
        <taxon>Ascomycota</taxon>
        <taxon>Pezizomycotina</taxon>
        <taxon>Dothideomycetes</taxon>
        <taxon>Dothideomycetes incertae sedis</taxon>
        <taxon>Botryosphaeriales</taxon>
        <taxon>Botryosphaeriaceae</taxon>
        <taxon>Neofusicoccum</taxon>
    </lineage>
</organism>
<dbReference type="Proteomes" id="UP001165186">
    <property type="component" value="Unassembled WGS sequence"/>
</dbReference>
<sequence>MFRPAFSALRPAASRSVSSTLRSTTRREAARAFSTSLRHQAGGGQLYPVTQPPHWPSEASRNNATGTDADALERFKIREICEGWGCYRDAAEWENYRSMFHDDAYIATSWKQGSIDEFIKASKDGFARGKEFMYIMHRIIGQTVDVQGPRAVSKMKVTITCRFTFDNIEVDNEAECRFFFLLEKREGKWGICFFTLLFDKDKMIPVHPGRTFDIPEKVVMKYPSGYRYLAWLEDEISTPPKLDLNSHGPERDILYKKCKDWLEGKVVKPNLTGTDVIESW</sequence>
<protein>
    <submittedName>
        <fullName evidence="1">Pathogenesis associated protein pep2 protein</fullName>
    </submittedName>
</protein>
<accession>A0ACB5SFQ2</accession>
<keyword evidence="2" id="KW-1185">Reference proteome</keyword>
<proteinExistence type="predicted"/>
<gene>
    <name evidence="1" type="primary">g40</name>
    <name evidence="1" type="ORF">NpPPO83_00000040</name>
</gene>
<evidence type="ECO:0000313" key="1">
    <source>
        <dbReference type="EMBL" id="GME38652.1"/>
    </source>
</evidence>
<comment type="caution">
    <text evidence="1">The sequence shown here is derived from an EMBL/GenBank/DDBJ whole genome shotgun (WGS) entry which is preliminary data.</text>
</comment>